<organism evidence="2 3">
    <name type="scientific">Meloidogyne graminicola</name>
    <dbReference type="NCBI Taxonomy" id="189291"/>
    <lineage>
        <taxon>Eukaryota</taxon>
        <taxon>Metazoa</taxon>
        <taxon>Ecdysozoa</taxon>
        <taxon>Nematoda</taxon>
        <taxon>Chromadorea</taxon>
        <taxon>Rhabditida</taxon>
        <taxon>Tylenchina</taxon>
        <taxon>Tylenchomorpha</taxon>
        <taxon>Tylenchoidea</taxon>
        <taxon>Meloidogynidae</taxon>
        <taxon>Meloidogyninae</taxon>
        <taxon>Meloidogyne</taxon>
    </lineage>
</organism>
<dbReference type="GO" id="GO:0016298">
    <property type="term" value="F:lipase activity"/>
    <property type="evidence" value="ECO:0007669"/>
    <property type="project" value="TreeGrafter"/>
</dbReference>
<dbReference type="SUPFAM" id="SSF53474">
    <property type="entry name" value="alpha/beta-Hydrolases"/>
    <property type="match status" value="1"/>
</dbReference>
<sequence length="278" mass="31374">MLMANFLILIFLFNYFLIFLFLLILNEATISKDFSNYLIKEYGKEIEKLIARRDLGVDGSFGGWLEEEIKLNQTNKRPIIFIHGLTNIAGNYEYVRRYFRQKGYSNSELYATTYSFGVKNFLRDKMECKHIKQLRILMESVNKYTKSTIDLVAFSMGSPMARKAVLGGICVDTGQYLGPPLTNIVHTFIGVAGANRDAEPLCKLLSWSEPCNEINGFSCNSAFLRDINSIVGYEAFSRISVIRSVDDTIVGNVACDGQSVSTINGQNNEIVVYNILII</sequence>
<comment type="caution">
    <text evidence="2">The sequence shown here is derived from an EMBL/GenBank/DDBJ whole genome shotgun (WGS) entry which is preliminary data.</text>
</comment>
<accession>A0A8S9Z875</accession>
<keyword evidence="3" id="KW-1185">Reference proteome</keyword>
<dbReference type="GO" id="GO:0016042">
    <property type="term" value="P:lipid catabolic process"/>
    <property type="evidence" value="ECO:0007669"/>
    <property type="project" value="InterPro"/>
</dbReference>
<proteinExistence type="predicted"/>
<name>A0A8S9Z875_9BILA</name>
<dbReference type="EMBL" id="JABEBT010000147">
    <property type="protein sequence ID" value="KAF7629178.1"/>
    <property type="molecule type" value="Genomic_DNA"/>
</dbReference>
<dbReference type="OrthoDB" id="5853720at2759"/>
<evidence type="ECO:0000313" key="3">
    <source>
        <dbReference type="Proteomes" id="UP000605970"/>
    </source>
</evidence>
<dbReference type="InterPro" id="IPR029058">
    <property type="entry name" value="AB_hydrolase_fold"/>
</dbReference>
<evidence type="ECO:0000256" key="1">
    <source>
        <dbReference type="SAM" id="Phobius"/>
    </source>
</evidence>
<dbReference type="Gene3D" id="3.40.50.1820">
    <property type="entry name" value="alpha/beta hydrolase"/>
    <property type="match status" value="1"/>
</dbReference>
<dbReference type="InterPro" id="IPR002918">
    <property type="entry name" value="Lipase_EstA/Esterase_EstB"/>
</dbReference>
<dbReference type="AlphaFoldDB" id="A0A8S9Z875"/>
<keyword evidence="1" id="KW-1133">Transmembrane helix</keyword>
<dbReference type="Proteomes" id="UP000605970">
    <property type="component" value="Unassembled WGS sequence"/>
</dbReference>
<evidence type="ECO:0008006" key="4">
    <source>
        <dbReference type="Google" id="ProtNLM"/>
    </source>
</evidence>
<dbReference type="PANTHER" id="PTHR32015">
    <property type="entry name" value="FASTING INDUCED LIPASE"/>
    <property type="match status" value="1"/>
</dbReference>
<keyword evidence="1" id="KW-0812">Transmembrane</keyword>
<dbReference type="PANTHER" id="PTHR32015:SF1">
    <property type="entry name" value="LIPASE"/>
    <property type="match status" value="1"/>
</dbReference>
<feature type="transmembrane region" description="Helical" evidence="1">
    <location>
        <begin position="6"/>
        <end position="25"/>
    </location>
</feature>
<keyword evidence="1" id="KW-0472">Membrane</keyword>
<dbReference type="Pfam" id="PF01674">
    <property type="entry name" value="Lipase_2"/>
    <property type="match status" value="1"/>
</dbReference>
<evidence type="ECO:0000313" key="2">
    <source>
        <dbReference type="EMBL" id="KAF7629178.1"/>
    </source>
</evidence>
<gene>
    <name evidence="2" type="ORF">Mgra_00009287</name>
</gene>
<reference evidence="2" key="1">
    <citation type="journal article" date="2020" name="Ecol. Evol.">
        <title>Genome structure and content of the rice root-knot nematode (Meloidogyne graminicola).</title>
        <authorList>
            <person name="Phan N.T."/>
            <person name="Danchin E.G.J."/>
            <person name="Klopp C."/>
            <person name="Perfus-Barbeoch L."/>
            <person name="Kozlowski D.K."/>
            <person name="Koutsovoulos G.D."/>
            <person name="Lopez-Roques C."/>
            <person name="Bouchez O."/>
            <person name="Zahm M."/>
            <person name="Besnard G."/>
            <person name="Bellafiore S."/>
        </authorList>
    </citation>
    <scope>NUCLEOTIDE SEQUENCE</scope>
    <source>
        <strain evidence="2">VN-18</strain>
    </source>
</reference>
<protein>
    <recommendedName>
        <fullName evidence="4">Lipase</fullName>
    </recommendedName>
</protein>